<reference evidence="3" key="1">
    <citation type="journal article" date="2019" name="Int. J. Syst. Evol. Microbiol.">
        <title>The Global Catalogue of Microorganisms (GCM) 10K type strain sequencing project: providing services to taxonomists for standard genome sequencing and annotation.</title>
        <authorList>
            <consortium name="The Broad Institute Genomics Platform"/>
            <consortium name="The Broad Institute Genome Sequencing Center for Infectious Disease"/>
            <person name="Wu L."/>
            <person name="Ma J."/>
        </authorList>
    </citation>
    <scope>NUCLEOTIDE SEQUENCE [LARGE SCALE GENOMIC DNA]</scope>
    <source>
        <strain evidence="3">CECT 8979</strain>
    </source>
</reference>
<keyword evidence="1" id="KW-0812">Transmembrane</keyword>
<keyword evidence="1" id="KW-0472">Membrane</keyword>
<gene>
    <name evidence="2" type="ORF">ACFOSX_13290</name>
</gene>
<dbReference type="Proteomes" id="UP001595812">
    <property type="component" value="Unassembled WGS sequence"/>
</dbReference>
<sequence>MTRFAIHYGIHFLVPLVIALSLQKKWLRYYLIMLAAFVIDLDHLFATPIFDANRCSINTHVLHSYYAMVVYLILLIPKRTRWFGIGLIIHICADWIDCALLNL</sequence>
<dbReference type="InterPro" id="IPR046125">
    <property type="entry name" value="DUF6122"/>
</dbReference>
<keyword evidence="1" id="KW-1133">Transmembrane helix</keyword>
<dbReference type="Pfam" id="PF19617">
    <property type="entry name" value="DUF6122"/>
    <property type="match status" value="1"/>
</dbReference>
<protein>
    <submittedName>
        <fullName evidence="2">DUF6122 family protein</fullName>
    </submittedName>
</protein>
<proteinExistence type="predicted"/>
<feature type="transmembrane region" description="Helical" evidence="1">
    <location>
        <begin position="6"/>
        <end position="22"/>
    </location>
</feature>
<organism evidence="2 3">
    <name type="scientific">Winogradskyella maritima</name>
    <dbReference type="NCBI Taxonomy" id="1517766"/>
    <lineage>
        <taxon>Bacteria</taxon>
        <taxon>Pseudomonadati</taxon>
        <taxon>Bacteroidota</taxon>
        <taxon>Flavobacteriia</taxon>
        <taxon>Flavobacteriales</taxon>
        <taxon>Flavobacteriaceae</taxon>
        <taxon>Winogradskyella</taxon>
    </lineage>
</organism>
<accession>A0ABV8AJH6</accession>
<evidence type="ECO:0000313" key="3">
    <source>
        <dbReference type="Proteomes" id="UP001595812"/>
    </source>
</evidence>
<evidence type="ECO:0000313" key="2">
    <source>
        <dbReference type="EMBL" id="MFC3878207.1"/>
    </source>
</evidence>
<dbReference type="EMBL" id="JBHSAT010000023">
    <property type="protein sequence ID" value="MFC3878207.1"/>
    <property type="molecule type" value="Genomic_DNA"/>
</dbReference>
<dbReference type="RefSeq" id="WP_386102125.1">
    <property type="nucleotide sequence ID" value="NZ_JBHSAT010000023.1"/>
</dbReference>
<evidence type="ECO:0000256" key="1">
    <source>
        <dbReference type="SAM" id="Phobius"/>
    </source>
</evidence>
<feature type="transmembrane region" description="Helical" evidence="1">
    <location>
        <begin position="29"/>
        <end position="50"/>
    </location>
</feature>
<feature type="transmembrane region" description="Helical" evidence="1">
    <location>
        <begin position="56"/>
        <end position="76"/>
    </location>
</feature>
<keyword evidence="3" id="KW-1185">Reference proteome</keyword>
<name>A0ABV8AJH6_9FLAO</name>
<comment type="caution">
    <text evidence="2">The sequence shown here is derived from an EMBL/GenBank/DDBJ whole genome shotgun (WGS) entry which is preliminary data.</text>
</comment>